<dbReference type="Proteomes" id="UP000597444">
    <property type="component" value="Unassembled WGS sequence"/>
</dbReference>
<organism evidence="2 3">
    <name type="scientific">Reticulibacter mediterranei</name>
    <dbReference type="NCBI Taxonomy" id="2778369"/>
    <lineage>
        <taxon>Bacteria</taxon>
        <taxon>Bacillati</taxon>
        <taxon>Chloroflexota</taxon>
        <taxon>Ktedonobacteria</taxon>
        <taxon>Ktedonobacterales</taxon>
        <taxon>Reticulibacteraceae</taxon>
        <taxon>Reticulibacter</taxon>
    </lineage>
</organism>
<protein>
    <recommendedName>
        <fullName evidence="1">TIR domain-containing protein</fullName>
    </recommendedName>
</protein>
<keyword evidence="3" id="KW-1185">Reference proteome</keyword>
<dbReference type="InterPro" id="IPR035897">
    <property type="entry name" value="Toll_tir_struct_dom_sf"/>
</dbReference>
<comment type="caution">
    <text evidence="2">The sequence shown here is derived from an EMBL/GenBank/DDBJ whole genome shotgun (WGS) entry which is preliminary data.</text>
</comment>
<dbReference type="Gene3D" id="3.40.50.10140">
    <property type="entry name" value="Toll/interleukin-1 receptor homology (TIR) domain"/>
    <property type="match status" value="1"/>
</dbReference>
<dbReference type="SUPFAM" id="SSF52200">
    <property type="entry name" value="Toll/Interleukin receptor TIR domain"/>
    <property type="match status" value="1"/>
</dbReference>
<dbReference type="SMART" id="SM00255">
    <property type="entry name" value="TIR"/>
    <property type="match status" value="1"/>
</dbReference>
<reference evidence="2" key="1">
    <citation type="submission" date="2020-10" db="EMBL/GenBank/DDBJ databases">
        <title>Taxonomic study of unclassified bacteria belonging to the class Ktedonobacteria.</title>
        <authorList>
            <person name="Yabe S."/>
            <person name="Wang C.M."/>
            <person name="Zheng Y."/>
            <person name="Sakai Y."/>
            <person name="Cavaletti L."/>
            <person name="Monciardini P."/>
            <person name="Donadio S."/>
        </authorList>
    </citation>
    <scope>NUCLEOTIDE SEQUENCE</scope>
    <source>
        <strain evidence="2">ID150040</strain>
    </source>
</reference>
<dbReference type="EMBL" id="BNJK01000002">
    <property type="protein sequence ID" value="GHO98867.1"/>
    <property type="molecule type" value="Genomic_DNA"/>
</dbReference>
<dbReference type="PROSITE" id="PS50104">
    <property type="entry name" value="TIR"/>
    <property type="match status" value="1"/>
</dbReference>
<evidence type="ECO:0000259" key="1">
    <source>
        <dbReference type="PROSITE" id="PS50104"/>
    </source>
</evidence>
<name>A0A8J3N929_9CHLR</name>
<feature type="domain" description="TIR" evidence="1">
    <location>
        <begin position="14"/>
        <end position="156"/>
    </location>
</feature>
<proteinExistence type="predicted"/>
<dbReference type="Pfam" id="PF13676">
    <property type="entry name" value="TIR_2"/>
    <property type="match status" value="1"/>
</dbReference>
<sequence length="164" mass="19507">MIEYARSLVGRAIEYYTCFISYSSKDEAFAERLHADLQDKGVRCWFAPEDLRIGDKFWHRIDESIRMYDKLMVVLSEHSVTSEWVEREVMAALEKESKRKMTVLFPIRLDESILQLDPMPPWASDLKRQRHIGNFSQWKDHDTYQRAFKQLLRDLQSGKTSKDE</sequence>
<evidence type="ECO:0000313" key="3">
    <source>
        <dbReference type="Proteomes" id="UP000597444"/>
    </source>
</evidence>
<gene>
    <name evidence="2" type="ORF">KSF_089150</name>
</gene>
<accession>A0A8J3N929</accession>
<dbReference type="AlphaFoldDB" id="A0A8J3N929"/>
<dbReference type="InterPro" id="IPR000157">
    <property type="entry name" value="TIR_dom"/>
</dbReference>
<evidence type="ECO:0000313" key="2">
    <source>
        <dbReference type="EMBL" id="GHO98867.1"/>
    </source>
</evidence>
<dbReference type="GO" id="GO:0007165">
    <property type="term" value="P:signal transduction"/>
    <property type="evidence" value="ECO:0007669"/>
    <property type="project" value="InterPro"/>
</dbReference>